<evidence type="ECO:0000313" key="3">
    <source>
        <dbReference type="Proteomes" id="UP000777482"/>
    </source>
</evidence>
<feature type="compositionally biased region" description="Low complexity" evidence="1">
    <location>
        <begin position="175"/>
        <end position="184"/>
    </location>
</feature>
<keyword evidence="3" id="KW-1185">Reference proteome</keyword>
<feature type="compositionally biased region" description="Acidic residues" evidence="1">
    <location>
        <begin position="361"/>
        <end position="370"/>
    </location>
</feature>
<name>A0A9P7BAC4_RHOMI</name>
<sequence length="771" mass="83942">MPPPEGLAHSGSDHKRGAAHVVEQLSISLDKAKVALAECCTDGSAHASLSLSLFQQAISKLDETRYMVRRSLDDAKRSERPTPEQHQLLRKSYQDKAAPQIDSKAPQDDSHSISGPPDPLAHERFLKSRAARKDENSSSAGGLGAPVRRRGDQSIAESVSPDHHGETLAAQTVVRPSSAASTRPPRSRRDAPPFAFSTRPLSNDAVATPASPPFLGITKTLSPQPIEGHLRDRSPSARSRSAHSERGAGEELQTARDDGVRRGSMARHHRTPPKVSETTNRARSSSRARRSSLSSETSFSGEDEIPSVPRSRPCSTSSRRMRSDESQGDVSQAVPSQRLWIRGPAPSSRRAFDLASAPPQSDDEEEDAENADLTTIHRAPTALGEKGIVKAIVAAASAQSGSERLDLLRSLALVSQEYRQAAQAELFRNTCLTKSRQLDLLVPVLEKNATLASAVKALSLSGLGPGKGSRSEFLDQIRRLLAPLHNLESFDEDLSIPDWDIVDYKGNDYILSPTSRCRLKFFRSASAWWEILALHALLTEQRELESVVIGGAVVDREWAATELMTLGSPAKNLKRLEVAQVLHEDTLLVLLMATGGKEGSLCELDLGFQSIDEETPRASIVSAFRSAGQGLRQLTLHAPAQVSGGDLTGFLDEIVAELPQLESIEWSENSTSAARIPLASARFLEHLPTNLRRLKARSLVSLSTSKVLAMLEEPEKVLSLAELEIEWAAGRGDERGREPWYRERHISRIEDAAAELGIACRVAKSKDESTD</sequence>
<protein>
    <recommendedName>
        <fullName evidence="4">Proteophosphoglycan ppg4</fullName>
    </recommendedName>
</protein>
<dbReference type="AlphaFoldDB" id="A0A9P7BAC4"/>
<feature type="compositionally biased region" description="Basic and acidic residues" evidence="1">
    <location>
        <begin position="72"/>
        <end position="83"/>
    </location>
</feature>
<reference evidence="2 3" key="1">
    <citation type="submission" date="2020-11" db="EMBL/GenBank/DDBJ databases">
        <title>Kefir isolates.</title>
        <authorList>
            <person name="Marcisauskas S."/>
            <person name="Kim Y."/>
            <person name="Blasche S."/>
        </authorList>
    </citation>
    <scope>NUCLEOTIDE SEQUENCE [LARGE SCALE GENOMIC DNA]</scope>
    <source>
        <strain evidence="2 3">KR</strain>
    </source>
</reference>
<evidence type="ECO:0000313" key="2">
    <source>
        <dbReference type="EMBL" id="KAG0666926.1"/>
    </source>
</evidence>
<comment type="caution">
    <text evidence="2">The sequence shown here is derived from an EMBL/GenBank/DDBJ whole genome shotgun (WGS) entry which is preliminary data.</text>
</comment>
<evidence type="ECO:0000256" key="1">
    <source>
        <dbReference type="SAM" id="MobiDB-lite"/>
    </source>
</evidence>
<feature type="compositionally biased region" description="Low complexity" evidence="1">
    <location>
        <begin position="291"/>
        <end position="318"/>
    </location>
</feature>
<feature type="compositionally biased region" description="Basic and acidic residues" evidence="1">
    <location>
        <begin position="120"/>
        <end position="136"/>
    </location>
</feature>
<accession>A0A9P7BAC4</accession>
<evidence type="ECO:0008006" key="4">
    <source>
        <dbReference type="Google" id="ProtNLM"/>
    </source>
</evidence>
<organism evidence="2 3">
    <name type="scientific">Rhodotorula mucilaginosa</name>
    <name type="common">Yeast</name>
    <name type="synonym">Rhodotorula rubra</name>
    <dbReference type="NCBI Taxonomy" id="5537"/>
    <lineage>
        <taxon>Eukaryota</taxon>
        <taxon>Fungi</taxon>
        <taxon>Dikarya</taxon>
        <taxon>Basidiomycota</taxon>
        <taxon>Pucciniomycotina</taxon>
        <taxon>Microbotryomycetes</taxon>
        <taxon>Sporidiobolales</taxon>
        <taxon>Sporidiobolaceae</taxon>
        <taxon>Rhodotorula</taxon>
    </lineage>
</organism>
<gene>
    <name evidence="2" type="ORF">C6P46_003636</name>
</gene>
<dbReference type="Proteomes" id="UP000777482">
    <property type="component" value="Unassembled WGS sequence"/>
</dbReference>
<dbReference type="EMBL" id="PUHQ01000003">
    <property type="protein sequence ID" value="KAG0666926.1"/>
    <property type="molecule type" value="Genomic_DNA"/>
</dbReference>
<feature type="region of interest" description="Disordered" evidence="1">
    <location>
        <begin position="72"/>
        <end position="370"/>
    </location>
</feature>
<feature type="compositionally biased region" description="Basic and acidic residues" evidence="1">
    <location>
        <begin position="242"/>
        <end position="261"/>
    </location>
</feature>
<proteinExistence type="predicted"/>
<dbReference type="OrthoDB" id="2524003at2759"/>